<accession>A0A917Q2M6</accession>
<evidence type="ECO:0000256" key="1">
    <source>
        <dbReference type="SAM" id="MobiDB-lite"/>
    </source>
</evidence>
<dbReference type="Pfam" id="PF17963">
    <property type="entry name" value="Big_9"/>
    <property type="match status" value="34"/>
</dbReference>
<dbReference type="NCBIfam" id="TIGR01965">
    <property type="entry name" value="VCBS_repeat"/>
    <property type="match status" value="9"/>
</dbReference>
<dbReference type="InterPro" id="IPR002126">
    <property type="entry name" value="Cadherin-like_dom"/>
</dbReference>
<evidence type="ECO:0000259" key="2">
    <source>
        <dbReference type="PROSITE" id="PS50268"/>
    </source>
</evidence>
<dbReference type="Pfam" id="PF17892">
    <property type="entry name" value="Cadherin_5"/>
    <property type="match status" value="1"/>
</dbReference>
<feature type="compositionally biased region" description="Polar residues" evidence="1">
    <location>
        <begin position="7025"/>
        <end position="7038"/>
    </location>
</feature>
<dbReference type="GO" id="GO:0005509">
    <property type="term" value="F:calcium ion binding"/>
    <property type="evidence" value="ECO:0007669"/>
    <property type="project" value="InterPro"/>
</dbReference>
<dbReference type="InterPro" id="IPR041690">
    <property type="entry name" value="Cadherin_5"/>
</dbReference>
<evidence type="ECO:0000313" key="3">
    <source>
        <dbReference type="EMBL" id="GGK09086.1"/>
    </source>
</evidence>
<dbReference type="SUPFAM" id="SSF49313">
    <property type="entry name" value="Cadherin-like"/>
    <property type="match status" value="24"/>
</dbReference>
<dbReference type="PANTHER" id="PTHR34720">
    <property type="entry name" value="MICROCYSTIN DEPENDENT PROTEIN"/>
    <property type="match status" value="1"/>
</dbReference>
<comment type="caution">
    <text evidence="3">The sequence shown here is derived from an EMBL/GenBank/DDBJ whole genome shotgun (WGS) entry which is preliminary data.</text>
</comment>
<dbReference type="Pfam" id="PF05345">
    <property type="entry name" value="He_PIG"/>
    <property type="match status" value="21"/>
</dbReference>
<feature type="domain" description="Cadherin" evidence="2">
    <location>
        <begin position="5775"/>
        <end position="5857"/>
    </location>
</feature>
<dbReference type="SMART" id="SM00112">
    <property type="entry name" value="CA"/>
    <property type="match status" value="11"/>
</dbReference>
<feature type="domain" description="Cadherin" evidence="2">
    <location>
        <begin position="6713"/>
        <end position="6799"/>
    </location>
</feature>
<keyword evidence="4" id="KW-1185">Reference proteome</keyword>
<reference evidence="3" key="1">
    <citation type="journal article" date="2014" name="Int. J. Syst. Evol. Microbiol.">
        <title>Complete genome sequence of Corynebacterium casei LMG S-19264T (=DSM 44701T), isolated from a smear-ripened cheese.</title>
        <authorList>
            <consortium name="US DOE Joint Genome Institute (JGI-PGF)"/>
            <person name="Walter F."/>
            <person name="Albersmeier A."/>
            <person name="Kalinowski J."/>
            <person name="Ruckert C."/>
        </authorList>
    </citation>
    <scope>NUCLEOTIDE SEQUENCE</scope>
    <source>
        <strain evidence="3">JCM 30078</strain>
    </source>
</reference>
<dbReference type="GO" id="GO:0007156">
    <property type="term" value="P:homophilic cell adhesion via plasma membrane adhesion molecules"/>
    <property type="evidence" value="ECO:0007669"/>
    <property type="project" value="InterPro"/>
</dbReference>
<feature type="domain" description="Cadherin" evidence="2">
    <location>
        <begin position="5198"/>
        <end position="5290"/>
    </location>
</feature>
<dbReference type="PANTHER" id="PTHR34720:SF9">
    <property type="entry name" value="BLR4714 PROTEIN"/>
    <property type="match status" value="1"/>
</dbReference>
<dbReference type="InterPro" id="IPR013783">
    <property type="entry name" value="Ig-like_fold"/>
</dbReference>
<dbReference type="EMBL" id="BMPO01000011">
    <property type="protein sequence ID" value="GGK09086.1"/>
    <property type="molecule type" value="Genomic_DNA"/>
</dbReference>
<dbReference type="InterPro" id="IPR010221">
    <property type="entry name" value="VCBS_dom"/>
</dbReference>
<feature type="domain" description="Cadherin" evidence="2">
    <location>
        <begin position="4279"/>
        <end position="4356"/>
    </location>
</feature>
<sequence length="7069" mass="712461">MKPTLTGLSEDVPVTFSSALGTQLRVTDDGATGTVTLSVPHGTLALNANILAELLSGLLSGTSQTGNGTNSITLTGQLSIINNALNGLVYTPTADANGPVNLTVTANDGIASAVTTVVPMNFAAVADIVPDTATAYLNTASSFNVLANDNFENAGRVVTGFTQPANGSVTIDTQGNAVYTPKTGWTGTDTFTYTVTSGGATETATVTMTTVIPNYAPTIGAPATQTFIEDAVRVFSTANGNAITVNDANGDNLSVTLNTANGTLLLAQTAGLTVSGNGTGSVTLSGSISNLNNALNGLAFTPVADYNGAASISVTASDGQAAVQTTTIGMTITPVADGVADSISTGPLRPVTFNPLANDNFENANATVTAVSQGANGVVLLGLGNTITYTPALGFVGNDTFTYTVTSGGVTEQVSVSVLVGNTTPVSTALGTLNTVDKGPVLILAGLSFYDPDGLLDVLRFSATGLPAGLSIDPITGTIGGIVDGHASVNGTNGTGTYNVVVTATDLAGASVNSTLTVNVSNPPPIPILGLQLTTDAAEDTLLNLSLSALLIIDPDGDAFSITQASAANGTVTIRPDGSLDYQPNPNFNGIDTITYTVRDVDGGQAVGTALVVVLPVADLPIINLPALPLLQEDTPLIFANILGQQLSIGNIDGGLVELAINVPIGNISIVETGGVTIAESTDANGQQIVNLRGTVADINVALGRMIYTPAADYNGPVNITLNLGQLTGGLLNVNASLPIITIGAVADIADDNVRVVLDTPVQFNVMANDTFENPNAAVTSWTQPAHGTVRYDGNGLFTYTPNAGWTGTDTFTYTVLANEKASIPTETATVTLTTALPNYAPTIVTQAPALTFAEDTPQVFSTANGNAIVVADGNNDTLTVTLTANHGALTLAQTTGLTLIDGNGADGTLTVRGSAADINAALNGLRFTPTADYNGPATLSVTASDSIATVQNAAVTMTITPVADGVADSIVTEPLVPITFYPLANDNFEGNAVITSIGAAAHGTVLLLGNAVTYTPVLGYRGADSFTYTVTSGGVTETITVNVTVGTNHAPVGSNLGTLSTVDAGLVTVAAGLSFADVDLFDKLTFSASNLPAGLTIDPNTGLISGIVGGHASQVNGGVYNVVITARDLAGATATSTLTVTVANPPPIAGLNVAISLNEDTTFTVPRDSLAIVDLDGDAVTVTGASAQHGTVVIEADGSLTYTPKPNFNGIDAITYTVRDADGGTDVGVVAVTVLPVLDLPKIELLPLPVFYEDTPILMVSALGQALSVGDIDGKLLDLTLNTPVGSLNLSQDSNVSIIANANGTLRLQGSAADINAALGALVYTPGADYNGLVNISVQLAQLTGILGTSIDLSSLVTLNLPITIVPVADVVNDEANVTLDTPVTLNVLANDNFENAGREVISITQPAHGSATFQADGTVTYTPNAGYTGNDSFTYTVRSNGTLETATVTLHVALPNYAPTVNAPASQTFAEDTPLVFSDANGNALTVADQNNDALTVTLSTNHGALALAQTAGLELIDGNGADGSLVIRGTAAAINAALNGLVLTPSADYYGPAALNISANDGALTQSTSIGLTITPVADGVTDSIQTSSSNVTGVTFYPLANDSFEAAPVITGVSDPAHGTVTRVGNALTYFPTLGYTGSDSFTYTVTSGGVTEVVTVNVTVGNQAPTTVGGLLPVLTEDGAIVVNVATGLAFRDADLLDVLRFSASNLPAGLSIDPLTGIIAGKVDGHASTVNGGVYTVTVTATDLAGASVSTTLSISVSNPAPVGGINIAVTGNEDTALTIPNATLAIFDRDNDVVTVTGASAGNGTVSVDANGNLIYTPRANFNGIDTITYTLRDADGATGSGTVVVTVLPVLDLPTLQIPTLPVFTEDTPILLVSALGQSLSVGDVDGKLLDLVLTAPRGSFSVGLDSSIAVVANAGASLHLQGTPADVNAALAALVYTPGADYNGPLNITLQLGQLTGILGSQLNLSSLVNLSLPITIAPVADIVDDNVRTTLEAPVSFNVLANDTFENAGRIVTAVGTPAHGSVTFDAQGNLVYTPNAGYLGTDSFTYTVTSNGTVETATVTVTTALPNYAPVVSVPGAAVVANEDSTLVFSTANGNAIAVADANGDVLTVTVQTDRGTLSLAQTTGLTLLTGDGVDDSVLIVRGSATDINAALNGLTFKPTADYNGSASIQVQAFDGVAAPQSATVAISLTPVADGRTDLLTTEPLIPATLYPLANDTFSNPNATITAVTNGAHGTVVIGLNNAVTYLPGAGYRGADSFTYTVTSGGVTETITVNVVVGTNQPPIGTDMLPRVSQDGAPIAIVASAAFVDSDLFDRLTYSATGLPAGLSIDATTGVISGTLDGHASQLAPNGNYTIVITATDLAGAKATSTLQMHVDNPAPIAGLNVAVTVNEDTSLTIPRATLNIVDPDRDVVTVTGATALHGTVSVAADGSLIYTPNANYNGVDVITYLVRDADGATATGAVAVTVLPVLDLPTIKIPTIPVFYEDTPLVFADILGQKLSVGDIDGKLLDLTINTPVGGFSLSQPSNVTIVANANGSLHLQGSVTDINAALALLVYTPGPDYNGPVQLSLQLGQLTGLLGSTLDINSLVTVALPLTIEPVADVVNDQVAVTAGIPANFNVLANDTFENAGRLLITHSEPANGTVTIDSYGNARYTPNAGFTGTDSFTYTVESNGTYETGTVTLTVTLPNYAPTVSAPAALTVAEDTPLAFAGVNAISVADINGDRLTVTLLVNHGTLTLGQTTGLTITTGDGTADALMVISGSATDINAALAGMTFAPTADYNGGATLNVQVSDGIAPVQITSVLLTVTPVADGVADSISTGPLAPYSFYPLANDTFENANAAITSVSAAAHGTVVLGLNGQVTYTPALGYVGADSFTYTVTSGGVTETVTVNVTVGNQAPTTTGNLGSLNVNDADIVLAVSTAQAFRDADALDTLRFSATGLPAGLTIDPATGFISGTVNGHASVNGANGGGQYTVTVTATDRAGASVSTTMVINVSNPAPLTGPTVVIGNEDTPIAISAALLNVRDPDGDSVTITGATAANGSVTINANGSLTYTPNPNYNGIDTITYSVRDADGAVATGTVVVTVLPVVDLPTITLPTIPVFAEDTPLVFADILGQGLSVGDVDGEVLDLKLSVPVGSFALNQTAGLNITENTGGTLRIEGSVAAINAALGGLVYTPGADYNGPLNITVQLGQLIGGVLNVSTVLPIEIAPVADIVDDQVRVVQNTPTGFNVLTNDNFENPARAVTALGEVTALGNGNYLTANGGTVTFNANGQVFYTPANGFTGTDRFTYTVTSNGTTETATVTLIVAEPNYAPTVVAPALVAGSEDNPIVLSGANAITVGDANAADTLTVTLSVNHGTLNLAGTAGLTVVSGANGSASVTVSGSAAALNAALNGLTFTPVADYNGNALIQVQVSDGVAAPINASVALSLAAVADGVADSITTDPLVPVTFSPLANDTFNNANATVTAVTNGANGSVVIGANNALTYLPNVGFRGVDSFTYTVTSGGVTETIVVTVNVGTNQAPVAGSLLPVNATDSAEVLVPAALAFADSDLYDRLTYTATNLPAGLSIDPATGVITGTLGSSASAGGTNGTYNVVVTATDLAGASASSTLQIHVTNPAPVAGATVAVGVEDTPLTIPRADLAISDIDGDDVTVIEAVAGRGSVVIGADGSLTYTPAANFNGVDTITFTVRDADGATAIGTVVVTVAPVLDLPTLQIPSIPVFAEDTPLIFANVLGQTLAVGDVDGKVLDLTLNAPNGSFTFSQGTNVTVVSNVNGVLHLQGSAADINAALGVLVYTPGADYNGNLQISLQLNQLVGAVGSAIDGTTLVSSVLPLTIAPVADIVDDHVSIVGDVPVALNVLANDSFENAGRLVTSMGGVTIDANGNGSFTTANGGSVTFSANGALIYTPRAGFIGDDSFTYTVTSNGTTETATVTITVNPVPNTDPVAEPIANQTARDGQTISLDVVQAAFSDADNDTLSFSASGLPAGLTMDPATGLITGTLGGHASTVVAGGSYTVTVTARDGNGGEVSQSFTLTVSNPAPIAEADSFEVDRNTLLNGGNVLTGNVLGNDRDPDGDALTVQVTPVQGPSHGVLALRADGSFTYTPALNYSGTDTFTYRVVDADGGSAIAVVTITVNAENEAPVAQGTIGPRTGTDNLPFTLSTAGRFTDIDGDTLSYSATGLPAGLTIDATTGLISGTVDSHASVNGIGRTGVYSVTVTADDGRGGLATQTFTLTIANPAPVTDGGLPIVTPEDTAYAGRLVATDADNDALTFTVTQAPAHGTLLLNTDGTYTYTPAADYNGPDSFSYRVTDADGGTAVATVNFNVTPVNDAPTPLGAIANQNGTDGAAFTLNTAGNFTDVDNPQLVYSSSPLPAGLTINPVTGVISGTLGSSASALGPYTITVYASDGLATASQSFVLTVTNPAPTSQGGAYSIAEDGVLTGTLTATDTDGDTLTFAVATGPEHGTLVLNANGAFVYEPFADYNGPDRFTYTVTDVDGASVTATVTLTVTPVNDGPDAVGSIAPQRSTDGSGFSLDVSGNFRDVDNDALSYSASGLPAGLTINAATGVISGTIGGHASTQVIGGVYTVVVTAKDPSNATITSSFTFVVSNPPPTANTATFDLSEDGTLTASLTATDPDNDALTFSTTVPPLHGTLVLNDNGTFTYTPNADYHGPDQFTYQVRDADGGFSLATVTLNIAAVNDAPLPNGTIPTQSGTDGQPFSLNIGGNFRDPDGDALIYTVDELPAGLTLVNGVISGSLDRNASVNGDNGTGVYTITVTATDASGAAATQTFVLIVSNPAPVTPGASLTVMEDNAFNGRLTATDPDGDTFEFALADNGAPANGTVVLNADGTFTYRPNANYHGADSFSYTVTDSDGGVATATVNITVTSVNDAPVTNGSIAAQIGTDGASFTLSVAGRFVDADNDVLTYSAAGLPLGLSIDPATGLISGDVNGHASVLMPNGRYTVVVTANDGNGGTATQTFILTVANPAPTTAGGSYSVAEDGVLSATLTAQDVDGDSFAFSAETQPAHGTVVMLPNGSFVYTPSPNYNGPDSFTYRVTDTDGGTVTATVLLNVTPVNDAPTPNGTIAPQRGTDGVGFNLDVKGNFADIDNDALTYTVNGLPAGLDIVNGVITGTVDNRASTGAAGGVYNVTVTATDPNGASTTQTFTLTIANPAPTTADRSYTFVEDTTIGGTLLATDPDGDTLTFSTTVPPLHGTLVLNASGSFTYTPNTDYNGTDSFSYQVRDADGGIATATVTLNITAVNDAPQAVGAVAAQTGTDNLPFRLDVAGNFTDVDNATLSYRADGLPAGLSIDAAGVISGTVDHRASVNGLNGGGVYTVTITATDTAGDSTTQAFTLTINNPAPITLGSALTATAGTPATGTLTAIDPDGDTFTFAAATGPAHGSVTVNADGSYTYTADLGYTGTDSFTYTVTDIDGGATTATVAILVNPAANDGPVTTGPIGARTADDGAAFTLDVSGNFTDPDGQALTYRADNLPAGLQIDSSTGIISGTLDGRASTQAVGGIYNVTVTATDASGASVSQVFLFTATNPAPTTTATPFTVAEDGTYTGTLVATDIDRDALTFSTAVAPLHGTLVLNANGSFTYQPNANYNGADSFTYEVRDADGGLAFATVNITVTAVNDAPTPAGTIATQTGTDGQPFVLNVAGNFTDVDNPTLSYSAVGLPNGLTINSAGVITGTVDSHASVNGENRTGTYTVTVIATDASGAAATQTFTFTVANTTPVASNGVLVTNEDTPASGQLVAVDADRDALSYSLQAGPSSGSVVVNTDGSYTYTPSPNYNGPDSFTYIVRDGDGGEAIATVNILVTAVNDAPTRVGSIATQTGTDGQPFSLGVAGNFADIDGDRLSFSATGLPTGLVINPATGAITGSFGSSDSARAPYTVVVTATDPSGASITQSFTLNVLNTQPVSANASYTLAEDSTITRTLAATDADGDTLTFRLAPGGQPAHGLLQLGTDGRFTYTPNSNYNGTDTFTYTVTDADGASVTATVTLNITPVNDGPVAVGSVAPQTGSDGAAFNLNVAANFSDIDGDTLAYSVSGLPRGLEISPQGVISGTLDGHASQLAVGGLYTVTVTATDPSGAKVSQSFVLSVTNPAPTTEGGAFTAVEDGSLTRTLVATDVDGDALTFVLVTGAEHGTLSLGADGTFTYRPNPDYTGPDRFTYEVRDTDGGIVRATVELTVTAVPNEVPVPSSTIATQSATDGKPFSLNVGGSFTDRDNDTLTYSASNLPNGLSITPAGVIQGTVDSHASAVNGGRYEVTVTVDDGKGGTASQTFVLNVVNTVPVAAGATLTTAEDRPFNGQLVATDEDGDSLTYSAVRQPANGNLVIRADGSFTYTPAADFNGSDSFTYRVVDGDGGVSTATVTFVVTPANDVPVITTPIATQSGTDGATFNLNVSGNFRDIDGDRLSYSATGLPAGLSIDRNTGLITGTLGSSASATAPYTITVTATDPSGASVGQTFALDVSNPAPTTSDSSFSVSLNGRYTGLLQASDVDGDALSFGLIQSAGPSHGVLTLNADGTFVYAPFNGYSGADSFTYSVRDADGGLATAIVTINVSTVPNNGPIVSQPIAGQRADDGATYRLDVGAAFRDADGDRLTYSASNLPAGLSIDPFTGVISGTVDTHASQGGVRGVYEVTIIASDGQQSVGQVVTFTIANPAPQTAGGNFVLNEDSVLTGALQASDPDGDALTFSLAANGGPAHGTLVLNADGTFVYRPDANYNGPDRFTYVVRDADGGLTQATVTLNVAAVNDAPVAGPNSTSTNAATPVTIDVLANATDADGDTLTVIGVRADNGTVVINTDGTLTYTPRPGFTGVDTINYVLSDGTTQVTANATVTVRPLDVPPTVPSDANVTPTVLQGQPGIPPSTDDGGLGQYLRNANYDPVLLDAINGVKRLDGVANFSTNNPMLNVANGMQRLNDGQEILPTDAPMARAIGDLQEINRQPLDADQLVPMTERTPVSPSPAEVEQSVEDTSIPTERLEDAPQATTTTNEAPSQQGERAPLTLQEQLLEASRKRDADREALARLLRD</sequence>
<dbReference type="GO" id="GO:0016020">
    <property type="term" value="C:membrane"/>
    <property type="evidence" value="ECO:0007669"/>
    <property type="project" value="InterPro"/>
</dbReference>
<reference evidence="3" key="2">
    <citation type="submission" date="2020-09" db="EMBL/GenBank/DDBJ databases">
        <authorList>
            <person name="Sun Q."/>
            <person name="Ohkuma M."/>
        </authorList>
    </citation>
    <scope>NUCLEOTIDE SEQUENCE</scope>
    <source>
        <strain evidence="3">JCM 30078</strain>
    </source>
</reference>
<dbReference type="NCBIfam" id="NF012211">
    <property type="entry name" value="tand_rpt_95"/>
    <property type="match status" value="30"/>
</dbReference>
<protein>
    <recommendedName>
        <fullName evidence="2">Cadherin domain-containing protein</fullName>
    </recommendedName>
</protein>
<gene>
    <name evidence="3" type="ORF">GCM10009304_39030</name>
</gene>
<feature type="domain" description="Cadherin" evidence="2">
    <location>
        <begin position="4459"/>
        <end position="4546"/>
    </location>
</feature>
<dbReference type="CDD" id="cd11304">
    <property type="entry name" value="Cadherin_repeat"/>
    <property type="match status" value="3"/>
</dbReference>
<evidence type="ECO:0000313" key="4">
    <source>
        <dbReference type="Proteomes" id="UP000635983"/>
    </source>
</evidence>
<name>A0A917Q2M6_9PSED</name>
<feature type="domain" description="Cadherin" evidence="2">
    <location>
        <begin position="4822"/>
        <end position="4916"/>
    </location>
</feature>
<feature type="domain" description="Cadherin" evidence="2">
    <location>
        <begin position="5950"/>
        <end position="6052"/>
    </location>
</feature>
<feature type="domain" description="Cadherin" evidence="2">
    <location>
        <begin position="5398"/>
        <end position="5480"/>
    </location>
</feature>
<feature type="region of interest" description="Disordered" evidence="1">
    <location>
        <begin position="6994"/>
        <end position="7043"/>
    </location>
</feature>
<dbReference type="Gene3D" id="2.60.40.3440">
    <property type="match status" value="16"/>
</dbReference>
<feature type="domain" description="Cadherin" evidence="2">
    <location>
        <begin position="4646"/>
        <end position="4728"/>
    </location>
</feature>
<dbReference type="InterPro" id="IPR006644">
    <property type="entry name" value="Cadg"/>
</dbReference>
<organism evidence="3 4">
    <name type="scientific">Pseudomonas matsuisoli</name>
    <dbReference type="NCBI Taxonomy" id="1515666"/>
    <lineage>
        <taxon>Bacteria</taxon>
        <taxon>Pseudomonadati</taxon>
        <taxon>Pseudomonadota</taxon>
        <taxon>Gammaproteobacteria</taxon>
        <taxon>Pseudomonadales</taxon>
        <taxon>Pseudomonadaceae</taxon>
        <taxon>Pseudomonas</taxon>
    </lineage>
</organism>
<dbReference type="PROSITE" id="PS50268">
    <property type="entry name" value="CADHERIN_2"/>
    <property type="match status" value="10"/>
</dbReference>
<dbReference type="Proteomes" id="UP000635983">
    <property type="component" value="Unassembled WGS sequence"/>
</dbReference>
<dbReference type="InterPro" id="IPR015919">
    <property type="entry name" value="Cadherin-like_sf"/>
</dbReference>
<dbReference type="Gene3D" id="2.60.40.10">
    <property type="entry name" value="Immunoglobulins"/>
    <property type="match status" value="21"/>
</dbReference>
<dbReference type="SMART" id="SM00736">
    <property type="entry name" value="CADG"/>
    <property type="match status" value="24"/>
</dbReference>
<dbReference type="Gene3D" id="2.60.40.2810">
    <property type="match status" value="16"/>
</dbReference>
<feature type="domain" description="Cadherin" evidence="2">
    <location>
        <begin position="6326"/>
        <end position="6418"/>
    </location>
</feature>
<proteinExistence type="predicted"/>